<keyword evidence="2" id="KW-1185">Reference proteome</keyword>
<reference evidence="1" key="1">
    <citation type="submission" date="2021-06" db="EMBL/GenBank/DDBJ databases">
        <authorList>
            <person name="Kallberg Y."/>
            <person name="Tangrot J."/>
            <person name="Rosling A."/>
        </authorList>
    </citation>
    <scope>NUCLEOTIDE SEQUENCE</scope>
    <source>
        <strain evidence="1">MT106</strain>
    </source>
</reference>
<gene>
    <name evidence="1" type="ORF">AGERDE_LOCUS13016</name>
</gene>
<organism evidence="1 2">
    <name type="scientific">Ambispora gerdemannii</name>
    <dbReference type="NCBI Taxonomy" id="144530"/>
    <lineage>
        <taxon>Eukaryota</taxon>
        <taxon>Fungi</taxon>
        <taxon>Fungi incertae sedis</taxon>
        <taxon>Mucoromycota</taxon>
        <taxon>Glomeromycotina</taxon>
        <taxon>Glomeromycetes</taxon>
        <taxon>Archaeosporales</taxon>
        <taxon>Ambisporaceae</taxon>
        <taxon>Ambispora</taxon>
    </lineage>
</organism>
<dbReference type="EMBL" id="CAJVPL010013415">
    <property type="protein sequence ID" value="CAG8688563.1"/>
    <property type="molecule type" value="Genomic_DNA"/>
</dbReference>
<dbReference type="OrthoDB" id="1922339at2759"/>
<accession>A0A9N9HGG2</accession>
<proteinExistence type="predicted"/>
<protein>
    <submittedName>
        <fullName evidence="1">11326_t:CDS:1</fullName>
    </submittedName>
</protein>
<evidence type="ECO:0000313" key="1">
    <source>
        <dbReference type="EMBL" id="CAG8688563.1"/>
    </source>
</evidence>
<sequence>NYDSTGILTCCPSTTPFGLALEGFSPSIVTHAGILTSKNSTNPYGLTSMLLLRSPTASWQQKNIN</sequence>
<dbReference type="Proteomes" id="UP000789831">
    <property type="component" value="Unassembled WGS sequence"/>
</dbReference>
<dbReference type="AlphaFoldDB" id="A0A9N9HGG2"/>
<name>A0A9N9HGG2_9GLOM</name>
<feature type="non-terminal residue" evidence="1">
    <location>
        <position position="65"/>
    </location>
</feature>
<evidence type="ECO:0000313" key="2">
    <source>
        <dbReference type="Proteomes" id="UP000789831"/>
    </source>
</evidence>
<comment type="caution">
    <text evidence="1">The sequence shown here is derived from an EMBL/GenBank/DDBJ whole genome shotgun (WGS) entry which is preliminary data.</text>
</comment>